<protein>
    <submittedName>
        <fullName evidence="2">LuxR family transcriptional regulator</fullName>
    </submittedName>
</protein>
<evidence type="ECO:0000313" key="3">
    <source>
        <dbReference type="Proteomes" id="UP001501752"/>
    </source>
</evidence>
<proteinExistence type="predicted"/>
<dbReference type="InterPro" id="IPR016032">
    <property type="entry name" value="Sig_transdc_resp-reg_C-effctor"/>
</dbReference>
<feature type="domain" description="HTH luxR-type" evidence="1">
    <location>
        <begin position="260"/>
        <end position="325"/>
    </location>
</feature>
<dbReference type="PANTHER" id="PTHR34293">
    <property type="entry name" value="HTH-TYPE TRANSCRIPTIONAL REGULATOR TRMBL2"/>
    <property type="match status" value="1"/>
</dbReference>
<dbReference type="RefSeq" id="WP_345696034.1">
    <property type="nucleotide sequence ID" value="NZ_BAABIS010000001.1"/>
</dbReference>
<dbReference type="SUPFAM" id="SSF46894">
    <property type="entry name" value="C-terminal effector domain of the bipartite response regulators"/>
    <property type="match status" value="1"/>
</dbReference>
<evidence type="ECO:0000313" key="2">
    <source>
        <dbReference type="EMBL" id="GAA4840951.1"/>
    </source>
</evidence>
<dbReference type="Gene3D" id="1.10.10.10">
    <property type="entry name" value="Winged helix-like DNA-binding domain superfamily/Winged helix DNA-binding domain"/>
    <property type="match status" value="1"/>
</dbReference>
<dbReference type="InterPro" id="IPR000792">
    <property type="entry name" value="Tscrpt_reg_LuxR_C"/>
</dbReference>
<keyword evidence="3" id="KW-1185">Reference proteome</keyword>
<organism evidence="2 3">
    <name type="scientific">Kitasatospora terrestris</name>
    <dbReference type="NCBI Taxonomy" id="258051"/>
    <lineage>
        <taxon>Bacteria</taxon>
        <taxon>Bacillati</taxon>
        <taxon>Actinomycetota</taxon>
        <taxon>Actinomycetes</taxon>
        <taxon>Kitasatosporales</taxon>
        <taxon>Streptomycetaceae</taxon>
        <taxon>Kitasatospora</taxon>
    </lineage>
</organism>
<dbReference type="PANTHER" id="PTHR34293:SF1">
    <property type="entry name" value="HTH-TYPE TRANSCRIPTIONAL REGULATOR TRMBL2"/>
    <property type="match status" value="1"/>
</dbReference>
<dbReference type="PROSITE" id="PS50043">
    <property type="entry name" value="HTH_LUXR_2"/>
    <property type="match status" value="1"/>
</dbReference>
<name>A0ABP9DJ96_9ACTN</name>
<sequence>MADEDLPTHLCRLGLTGREAELYVGLLAAGPGGRPPADLGPDGDPARERHLAHLRRLGLVTVSETDGCRRHVPVEPTVALEFLAHSRVAELREAQQAAVNAYRGYRRSVSPHPTENLVEVVTGDSIVEHIETIEAAAETEVLRFDSPPYHTNGSANPIEIDNLGRGVEYRVVYARSAVQHAAYYAVNIQPSIAAGEQARILPTVPVKLTVFDRRLAIVSMSFVEAEVNDSMLLVHPSSLLSALTGLFETSWRAALPMHLGERVPPALSPIQRRIVELLATGVTDDTIAELLGVSRRTLSRHLEQLNSRAGSVTRFQMALHAARNGWI</sequence>
<reference evidence="3" key="1">
    <citation type="journal article" date="2019" name="Int. J. Syst. Evol. Microbiol.">
        <title>The Global Catalogue of Microorganisms (GCM) 10K type strain sequencing project: providing services to taxonomists for standard genome sequencing and annotation.</title>
        <authorList>
            <consortium name="The Broad Institute Genomics Platform"/>
            <consortium name="The Broad Institute Genome Sequencing Center for Infectious Disease"/>
            <person name="Wu L."/>
            <person name="Ma J."/>
        </authorList>
    </citation>
    <scope>NUCLEOTIDE SEQUENCE [LARGE SCALE GENOMIC DNA]</scope>
    <source>
        <strain evidence="3">JCM 13006</strain>
    </source>
</reference>
<dbReference type="SMART" id="SM00421">
    <property type="entry name" value="HTH_LUXR"/>
    <property type="match status" value="1"/>
</dbReference>
<dbReference type="EMBL" id="BAABIS010000001">
    <property type="protein sequence ID" value="GAA4840951.1"/>
    <property type="molecule type" value="Genomic_DNA"/>
</dbReference>
<dbReference type="InterPro" id="IPR036388">
    <property type="entry name" value="WH-like_DNA-bd_sf"/>
</dbReference>
<dbReference type="Pfam" id="PF13384">
    <property type="entry name" value="HTH_23"/>
    <property type="match status" value="1"/>
</dbReference>
<evidence type="ECO:0000259" key="1">
    <source>
        <dbReference type="PROSITE" id="PS50043"/>
    </source>
</evidence>
<comment type="caution">
    <text evidence="2">The sequence shown here is derived from an EMBL/GenBank/DDBJ whole genome shotgun (WGS) entry which is preliminary data.</text>
</comment>
<accession>A0ABP9DJ96</accession>
<gene>
    <name evidence="2" type="ORF">GCM10023235_15720</name>
</gene>
<dbReference type="InterPro" id="IPR051797">
    <property type="entry name" value="TrmB-like"/>
</dbReference>
<dbReference type="Proteomes" id="UP001501752">
    <property type="component" value="Unassembled WGS sequence"/>
</dbReference>